<sequence>MISQKPSKSLTRRQVLSASAAGTLAFGIGKYAKAANPTQLTILYTDPALVKHIHEQIAAAFVEKNPGTQVKFNIVPTYDEALAQSLRDGMTGNAPDIAFHGLNNVGLLARRGLLADLDPLISAEHSWEALGYSEGLKDIGRADGKVWGLPFALSTLICYYNDDLVRQAGQAAGTFPSDWSGIVDLASKINASSGGMHFQYQATGNVFLFDLMCSMGTRILSEDRKEVLFDSPEGLRALQVLKKIGQSRGGNDLGSPAARQAFAAGTLGILVDSSSGLTNYLKQAGDRFSIATAAIPLPAGNHASLPSAGNAATIMTKDLEKQKLAWEYVKFASNPESQTILAKNSAYVPVNSKALTDPHLLGNYYKEKPQYETAASMLPYLTGWEAFPGPNSLRIDKEIQEQARAVLTLQREPEEALAAMAKTVRDLIAAG</sequence>
<dbReference type="EMBL" id="CP104970">
    <property type="protein sequence ID" value="UXN57520.1"/>
    <property type="molecule type" value="Genomic_DNA"/>
</dbReference>
<protein>
    <submittedName>
        <fullName evidence="1">ABC transporter substrate-binding protein</fullName>
    </submittedName>
</protein>
<organism evidence="1 2">
    <name type="scientific">Phyllobacterium zundukense</name>
    <dbReference type="NCBI Taxonomy" id="1867719"/>
    <lineage>
        <taxon>Bacteria</taxon>
        <taxon>Pseudomonadati</taxon>
        <taxon>Pseudomonadota</taxon>
        <taxon>Alphaproteobacteria</taxon>
        <taxon>Hyphomicrobiales</taxon>
        <taxon>Phyllobacteriaceae</taxon>
        <taxon>Phyllobacterium</taxon>
    </lineage>
</organism>
<name>A0ACD4CV93_9HYPH</name>
<proteinExistence type="predicted"/>
<evidence type="ECO:0000313" key="2">
    <source>
        <dbReference type="Proteomes" id="UP001061991"/>
    </source>
</evidence>
<gene>
    <name evidence="1" type="ORF">N8E88_04080</name>
</gene>
<reference evidence="1" key="1">
    <citation type="submission" date="2022-09" db="EMBL/GenBank/DDBJ databases">
        <title>Interaction between co-microsymbionts with complementary sets of symbiotic genes in legume-rhizobium systems.</title>
        <authorList>
            <person name="Safronova V."/>
            <person name="Sazanova A."/>
            <person name="Afonin A."/>
            <person name="Chirak E."/>
        </authorList>
    </citation>
    <scope>NUCLEOTIDE SEQUENCE</scope>
    <source>
        <strain evidence="1">A18/3m</strain>
    </source>
</reference>
<keyword evidence="2" id="KW-1185">Reference proteome</keyword>
<keyword evidence="1" id="KW-0614">Plasmid</keyword>
<evidence type="ECO:0000313" key="1">
    <source>
        <dbReference type="EMBL" id="UXN57520.1"/>
    </source>
</evidence>
<dbReference type="Proteomes" id="UP001061991">
    <property type="component" value="Plasmid p_unnamed3"/>
</dbReference>
<geneLocation type="plasmid" evidence="1 2">
    <name>p_unnamed3</name>
</geneLocation>
<accession>A0ACD4CV93</accession>